<dbReference type="CDD" id="cd00090">
    <property type="entry name" value="HTH_ARSR"/>
    <property type="match status" value="1"/>
</dbReference>
<protein>
    <submittedName>
        <fullName evidence="2">Transcriptional regulator</fullName>
    </submittedName>
</protein>
<dbReference type="InterPro" id="IPR036388">
    <property type="entry name" value="WH-like_DNA-bd_sf"/>
</dbReference>
<dbReference type="Gene3D" id="1.10.10.10">
    <property type="entry name" value="Winged helix-like DNA-binding domain superfamily/Winged helix DNA-binding domain"/>
    <property type="match status" value="1"/>
</dbReference>
<dbReference type="SUPFAM" id="SSF46785">
    <property type="entry name" value="Winged helix' DNA-binding domain"/>
    <property type="match status" value="1"/>
</dbReference>
<dbReference type="GO" id="GO:0006355">
    <property type="term" value="P:regulation of DNA-templated transcription"/>
    <property type="evidence" value="ECO:0007669"/>
    <property type="project" value="InterPro"/>
</dbReference>
<evidence type="ECO:0000259" key="1">
    <source>
        <dbReference type="Pfam" id="PF09339"/>
    </source>
</evidence>
<dbReference type="AlphaFoldDB" id="A0A1G7GBM0"/>
<dbReference type="InterPro" id="IPR005471">
    <property type="entry name" value="Tscrpt_reg_IclR_N"/>
</dbReference>
<reference evidence="2 3" key="1">
    <citation type="submission" date="2016-10" db="EMBL/GenBank/DDBJ databases">
        <authorList>
            <person name="de Groot N.N."/>
        </authorList>
    </citation>
    <scope>NUCLEOTIDE SEQUENCE [LARGE SCALE GENOMIC DNA]</scope>
    <source>
        <strain evidence="2 3">CGMCC 4.1859</strain>
    </source>
</reference>
<evidence type="ECO:0000313" key="3">
    <source>
        <dbReference type="Proteomes" id="UP000198614"/>
    </source>
</evidence>
<sequence length="226" mass="24223">MVAVVTHQEGAPLSPRRLAVLDAVRDAGAPVGIAEVAERLGVHPNTVRFHLDALVTQGRVERTVEQPSGPGRPRTVHTVRHGMDRGGARHYRLLARMLVSRLASTAPAAEAAAEATEAGRAWGRHLVERFPPGRRPTVRASVARLTAVLDELGFAPRTEGETDGPAAIRLRHCPFLELAEEYRGVVCPLHLGLMQGALAELGAPVEATRLEPFAEPDTCVAHLAPT</sequence>
<dbReference type="Proteomes" id="UP000198614">
    <property type="component" value="Unassembled WGS sequence"/>
</dbReference>
<dbReference type="EMBL" id="FNAX01000004">
    <property type="protein sequence ID" value="SDE85419.1"/>
    <property type="molecule type" value="Genomic_DNA"/>
</dbReference>
<evidence type="ECO:0000313" key="2">
    <source>
        <dbReference type="EMBL" id="SDE85419.1"/>
    </source>
</evidence>
<feature type="domain" description="HTH iclR-type" evidence="1">
    <location>
        <begin position="18"/>
        <end position="62"/>
    </location>
</feature>
<organism evidence="2 3">
    <name type="scientific">Streptomyces griseoaurantiacus</name>
    <dbReference type="NCBI Taxonomy" id="68213"/>
    <lineage>
        <taxon>Bacteria</taxon>
        <taxon>Bacillati</taxon>
        <taxon>Actinomycetota</taxon>
        <taxon>Actinomycetes</taxon>
        <taxon>Kitasatosporales</taxon>
        <taxon>Streptomycetaceae</taxon>
        <taxon>Streptomyces</taxon>
        <taxon>Streptomyces aurantiacus group</taxon>
    </lineage>
</organism>
<dbReference type="GO" id="GO:0003677">
    <property type="term" value="F:DNA binding"/>
    <property type="evidence" value="ECO:0007669"/>
    <property type="project" value="InterPro"/>
</dbReference>
<dbReference type="Pfam" id="PF09339">
    <property type="entry name" value="HTH_IclR"/>
    <property type="match status" value="1"/>
</dbReference>
<dbReference type="OrthoDB" id="3399802at2"/>
<gene>
    <name evidence="2" type="ORF">SAMN05216260_104169</name>
</gene>
<dbReference type="InterPro" id="IPR011991">
    <property type="entry name" value="ArsR-like_HTH"/>
</dbReference>
<dbReference type="InterPro" id="IPR036390">
    <property type="entry name" value="WH_DNA-bd_sf"/>
</dbReference>
<accession>A0A1G7GBM0</accession>
<name>A0A1G7GBM0_9ACTN</name>
<proteinExistence type="predicted"/>